<evidence type="ECO:0008006" key="4">
    <source>
        <dbReference type="Google" id="ProtNLM"/>
    </source>
</evidence>
<keyword evidence="3" id="KW-1185">Reference proteome</keyword>
<dbReference type="Proteomes" id="UP001501237">
    <property type="component" value="Unassembled WGS sequence"/>
</dbReference>
<feature type="transmembrane region" description="Helical" evidence="1">
    <location>
        <begin position="191"/>
        <end position="207"/>
    </location>
</feature>
<reference evidence="3" key="1">
    <citation type="journal article" date="2019" name="Int. J. Syst. Evol. Microbiol.">
        <title>The Global Catalogue of Microorganisms (GCM) 10K type strain sequencing project: providing services to taxonomists for standard genome sequencing and annotation.</title>
        <authorList>
            <consortium name="The Broad Institute Genomics Platform"/>
            <consortium name="The Broad Institute Genome Sequencing Center for Infectious Disease"/>
            <person name="Wu L."/>
            <person name="Ma J."/>
        </authorList>
    </citation>
    <scope>NUCLEOTIDE SEQUENCE [LARGE SCALE GENOMIC DNA]</scope>
    <source>
        <strain evidence="3">JCM 9377</strain>
    </source>
</reference>
<dbReference type="RefSeq" id="WP_344830781.1">
    <property type="nucleotide sequence ID" value="NZ_BAAAUV010000009.1"/>
</dbReference>
<feature type="transmembrane region" description="Helical" evidence="1">
    <location>
        <begin position="160"/>
        <end position="184"/>
    </location>
</feature>
<dbReference type="EMBL" id="BAAAUV010000009">
    <property type="protein sequence ID" value="GAA3218245.1"/>
    <property type="molecule type" value="Genomic_DNA"/>
</dbReference>
<dbReference type="Pfam" id="PF20401">
    <property type="entry name" value="Rhomboid_2"/>
    <property type="match status" value="1"/>
</dbReference>
<gene>
    <name evidence="2" type="ORF">GCM10010468_41630</name>
</gene>
<accession>A0ABP6QCC2</accession>
<keyword evidence="1" id="KW-0812">Transmembrane</keyword>
<organism evidence="2 3">
    <name type="scientific">Actinocorallia longicatena</name>
    <dbReference type="NCBI Taxonomy" id="111803"/>
    <lineage>
        <taxon>Bacteria</taxon>
        <taxon>Bacillati</taxon>
        <taxon>Actinomycetota</taxon>
        <taxon>Actinomycetes</taxon>
        <taxon>Streptosporangiales</taxon>
        <taxon>Thermomonosporaceae</taxon>
        <taxon>Actinocorallia</taxon>
    </lineage>
</organism>
<comment type="caution">
    <text evidence="2">The sequence shown here is derived from an EMBL/GenBank/DDBJ whole genome shotgun (WGS) entry which is preliminary data.</text>
</comment>
<protein>
    <recommendedName>
        <fullName evidence="4">Integral membrane protein</fullName>
    </recommendedName>
</protein>
<feature type="transmembrane region" description="Helical" evidence="1">
    <location>
        <begin position="103"/>
        <end position="121"/>
    </location>
</feature>
<dbReference type="InterPro" id="IPR046862">
    <property type="entry name" value="Rhomboid_2"/>
</dbReference>
<keyword evidence="1" id="KW-1133">Transmembrane helix</keyword>
<name>A0ABP6QCC2_9ACTN</name>
<feature type="transmembrane region" description="Helical" evidence="1">
    <location>
        <begin position="42"/>
        <end position="62"/>
    </location>
</feature>
<evidence type="ECO:0000313" key="3">
    <source>
        <dbReference type="Proteomes" id="UP001501237"/>
    </source>
</evidence>
<proteinExistence type="predicted"/>
<evidence type="ECO:0000313" key="2">
    <source>
        <dbReference type="EMBL" id="GAA3218245.1"/>
    </source>
</evidence>
<sequence length="247" mass="26588">MIIGGLVLVIAWYLLRLLATRWRAARRLVERLSPYTRRLHAWVLSAPATFGYVAVFTAFTLVQRSAPSELVGLLTRLSSTNLFELHRAPVRALAQSALWVADGGWGLILYVVVFATVVAYAERRYGTPRIILICVTGHVLGSILTARVELWAIRTGRAPAALALVIDVGVSYMMVAGCAAALLVATGRFRLLIAAGLLVGVVLPMVGEHSIWNLGHLFATLSGLSTAALTLAFARPRPAVPSADPLI</sequence>
<evidence type="ECO:0000256" key="1">
    <source>
        <dbReference type="SAM" id="Phobius"/>
    </source>
</evidence>
<feature type="transmembrane region" description="Helical" evidence="1">
    <location>
        <begin position="130"/>
        <end position="148"/>
    </location>
</feature>
<feature type="transmembrane region" description="Helical" evidence="1">
    <location>
        <begin position="213"/>
        <end position="234"/>
    </location>
</feature>
<keyword evidence="1" id="KW-0472">Membrane</keyword>
<feature type="transmembrane region" description="Helical" evidence="1">
    <location>
        <begin position="6"/>
        <end position="22"/>
    </location>
</feature>